<keyword evidence="5" id="KW-0175">Coiled coil</keyword>
<comment type="caution">
    <text evidence="9">The sequence shown here is derived from an EMBL/GenBank/DDBJ whole genome shotgun (WGS) entry which is preliminary data.</text>
</comment>
<dbReference type="InterPro" id="IPR027359">
    <property type="entry name" value="Volt_channel_dom_sf"/>
</dbReference>
<feature type="transmembrane region" description="Helical" evidence="7">
    <location>
        <begin position="205"/>
        <end position="227"/>
    </location>
</feature>
<feature type="transmembrane region" description="Helical" evidence="7">
    <location>
        <begin position="136"/>
        <end position="156"/>
    </location>
</feature>
<evidence type="ECO:0000256" key="4">
    <source>
        <dbReference type="ARBA" id="ARBA00023136"/>
    </source>
</evidence>
<dbReference type="InterPro" id="IPR005821">
    <property type="entry name" value="Ion_trans_dom"/>
</dbReference>
<evidence type="ECO:0000256" key="7">
    <source>
        <dbReference type="SAM" id="Phobius"/>
    </source>
</evidence>
<gene>
    <name evidence="9" type="primary">CACNA1G</name>
    <name evidence="9" type="ORF">SPIL2461_LOCUS2248</name>
</gene>
<evidence type="ECO:0000313" key="10">
    <source>
        <dbReference type="Proteomes" id="UP000649617"/>
    </source>
</evidence>
<feature type="coiled-coil region" evidence="5">
    <location>
        <begin position="5"/>
        <end position="39"/>
    </location>
</feature>
<dbReference type="Pfam" id="PF00520">
    <property type="entry name" value="Ion_trans"/>
    <property type="match status" value="1"/>
</dbReference>
<evidence type="ECO:0000313" key="9">
    <source>
        <dbReference type="EMBL" id="CAE7210133.1"/>
    </source>
</evidence>
<dbReference type="AlphaFoldDB" id="A0A812JTP0"/>
<evidence type="ECO:0000256" key="2">
    <source>
        <dbReference type="ARBA" id="ARBA00022692"/>
    </source>
</evidence>
<feature type="domain" description="Ion transport" evidence="8">
    <location>
        <begin position="135"/>
        <end position="266"/>
    </location>
</feature>
<evidence type="ECO:0000256" key="1">
    <source>
        <dbReference type="ARBA" id="ARBA00004141"/>
    </source>
</evidence>
<evidence type="ECO:0000259" key="8">
    <source>
        <dbReference type="Pfam" id="PF00520"/>
    </source>
</evidence>
<name>A0A812JTP0_SYMPI</name>
<evidence type="ECO:0000256" key="5">
    <source>
        <dbReference type="SAM" id="Coils"/>
    </source>
</evidence>
<sequence>MASFKDLLKELNVRYENDVATLTAQCHRLIQENQRLKGNEERELTVEVQQEDAETMDKENENADAVGPTRTQRQALSGITGSMHFGSKKTVLPKTQSAILVNSRLVRVLSTGLDWWSSLEEPKRSGIIYKIVESKCFWCISILVILINAVSITSITDISLAEDWGGGIPTALINVEIACLTFYLLELVLRLAVHRVYFFVNENSGWNWLDLLLVAFSIVEIAVLWGTDGESGTVLYMRTLRICKVSKAVRIFRVLTAFREAWLACLHYTVGGRKVLAC</sequence>
<feature type="transmembrane region" description="Helical" evidence="7">
    <location>
        <begin position="168"/>
        <end position="193"/>
    </location>
</feature>
<keyword evidence="3 7" id="KW-1133">Transmembrane helix</keyword>
<feature type="region of interest" description="Disordered" evidence="6">
    <location>
        <begin position="49"/>
        <end position="71"/>
    </location>
</feature>
<proteinExistence type="predicted"/>
<reference evidence="9" key="1">
    <citation type="submission" date="2021-02" db="EMBL/GenBank/DDBJ databases">
        <authorList>
            <person name="Dougan E. K."/>
            <person name="Rhodes N."/>
            <person name="Thang M."/>
            <person name="Chan C."/>
        </authorList>
    </citation>
    <scope>NUCLEOTIDE SEQUENCE</scope>
</reference>
<dbReference type="GO" id="GO:0005216">
    <property type="term" value="F:monoatomic ion channel activity"/>
    <property type="evidence" value="ECO:0007669"/>
    <property type="project" value="InterPro"/>
</dbReference>
<evidence type="ECO:0000256" key="6">
    <source>
        <dbReference type="SAM" id="MobiDB-lite"/>
    </source>
</evidence>
<keyword evidence="2 7" id="KW-0812">Transmembrane</keyword>
<dbReference type="GO" id="GO:0016020">
    <property type="term" value="C:membrane"/>
    <property type="evidence" value="ECO:0007669"/>
    <property type="project" value="UniProtKB-SubCell"/>
</dbReference>
<accession>A0A812JTP0</accession>
<evidence type="ECO:0000256" key="3">
    <source>
        <dbReference type="ARBA" id="ARBA00022989"/>
    </source>
</evidence>
<protein>
    <submittedName>
        <fullName evidence="9">CACNA1G protein</fullName>
    </submittedName>
</protein>
<dbReference type="PANTHER" id="PTHR46726:SF1">
    <property type="entry name" value="TWO-PORE CALCIUM CHANNEL 3"/>
    <property type="match status" value="1"/>
</dbReference>
<keyword evidence="4 7" id="KW-0472">Membrane</keyword>
<dbReference type="SUPFAM" id="SSF81324">
    <property type="entry name" value="Voltage-gated potassium channels"/>
    <property type="match status" value="1"/>
</dbReference>
<keyword evidence="10" id="KW-1185">Reference proteome</keyword>
<dbReference type="EMBL" id="CAJNIZ010002398">
    <property type="protein sequence ID" value="CAE7210133.1"/>
    <property type="molecule type" value="Genomic_DNA"/>
</dbReference>
<organism evidence="9 10">
    <name type="scientific">Symbiodinium pilosum</name>
    <name type="common">Dinoflagellate</name>
    <dbReference type="NCBI Taxonomy" id="2952"/>
    <lineage>
        <taxon>Eukaryota</taxon>
        <taxon>Sar</taxon>
        <taxon>Alveolata</taxon>
        <taxon>Dinophyceae</taxon>
        <taxon>Suessiales</taxon>
        <taxon>Symbiodiniaceae</taxon>
        <taxon>Symbiodinium</taxon>
    </lineage>
</organism>
<dbReference type="Proteomes" id="UP000649617">
    <property type="component" value="Unassembled WGS sequence"/>
</dbReference>
<dbReference type="PANTHER" id="PTHR46726">
    <property type="entry name" value="TWO PORE CHANNEL 3"/>
    <property type="match status" value="1"/>
</dbReference>
<dbReference type="OrthoDB" id="431720at2759"/>
<dbReference type="Gene3D" id="1.20.120.350">
    <property type="entry name" value="Voltage-gated potassium channels. Chain C"/>
    <property type="match status" value="1"/>
</dbReference>
<comment type="subcellular location">
    <subcellularLocation>
        <location evidence="1">Membrane</location>
        <topology evidence="1">Multi-pass membrane protein</topology>
    </subcellularLocation>
</comment>